<accession>A0ACB6QNE1</accession>
<organism evidence="1 2">
    <name type="scientific">Lindgomyces ingoldianus</name>
    <dbReference type="NCBI Taxonomy" id="673940"/>
    <lineage>
        <taxon>Eukaryota</taxon>
        <taxon>Fungi</taxon>
        <taxon>Dikarya</taxon>
        <taxon>Ascomycota</taxon>
        <taxon>Pezizomycotina</taxon>
        <taxon>Dothideomycetes</taxon>
        <taxon>Pleosporomycetidae</taxon>
        <taxon>Pleosporales</taxon>
        <taxon>Lindgomycetaceae</taxon>
        <taxon>Lindgomyces</taxon>
    </lineage>
</organism>
<keyword evidence="2" id="KW-1185">Reference proteome</keyword>
<dbReference type="Proteomes" id="UP000799755">
    <property type="component" value="Unassembled WGS sequence"/>
</dbReference>
<evidence type="ECO:0000313" key="2">
    <source>
        <dbReference type="Proteomes" id="UP000799755"/>
    </source>
</evidence>
<dbReference type="EMBL" id="MU003515">
    <property type="protein sequence ID" value="KAF2468524.1"/>
    <property type="molecule type" value="Genomic_DNA"/>
</dbReference>
<protein>
    <submittedName>
        <fullName evidence="1">Uncharacterized protein</fullName>
    </submittedName>
</protein>
<sequence>METLSFKPTPKGATKFETSHPPERMGNTANIAYGGFALAVAVKGAYLTLPESPTYYLYSMLGNYLGPALTDRPLRCSIKNLRQTRTFATRLVEVSQISDNQEERSCLVALADFQVQGEALLTYYAPPSRIYSSHANLPENNVLRAEMVSSGKIPQSLATSFEKSFSVMNRLYETRPCPEGVFAQTLSGMAKSLPTTQDGLPLTSKSTADWVRSRHALTSPEDQLANLAFIMDGALSFVPLSFAGMWLDDSSACSSLDFALRVFGNSMEIDMREWWLRELKSYVGAEGRTYSEGRLFDEGGRCVASMTQQSILRPLSGKGKL</sequence>
<reference evidence="1" key="1">
    <citation type="journal article" date="2020" name="Stud. Mycol.">
        <title>101 Dothideomycetes genomes: a test case for predicting lifestyles and emergence of pathogens.</title>
        <authorList>
            <person name="Haridas S."/>
            <person name="Albert R."/>
            <person name="Binder M."/>
            <person name="Bloem J."/>
            <person name="Labutti K."/>
            <person name="Salamov A."/>
            <person name="Andreopoulos B."/>
            <person name="Baker S."/>
            <person name="Barry K."/>
            <person name="Bills G."/>
            <person name="Bluhm B."/>
            <person name="Cannon C."/>
            <person name="Castanera R."/>
            <person name="Culley D."/>
            <person name="Daum C."/>
            <person name="Ezra D."/>
            <person name="Gonzalez J."/>
            <person name="Henrissat B."/>
            <person name="Kuo A."/>
            <person name="Liang C."/>
            <person name="Lipzen A."/>
            <person name="Lutzoni F."/>
            <person name="Magnuson J."/>
            <person name="Mondo S."/>
            <person name="Nolan M."/>
            <person name="Ohm R."/>
            <person name="Pangilinan J."/>
            <person name="Park H.-J."/>
            <person name="Ramirez L."/>
            <person name="Alfaro M."/>
            <person name="Sun H."/>
            <person name="Tritt A."/>
            <person name="Yoshinaga Y."/>
            <person name="Zwiers L.-H."/>
            <person name="Turgeon B."/>
            <person name="Goodwin S."/>
            <person name="Spatafora J."/>
            <person name="Crous P."/>
            <person name="Grigoriev I."/>
        </authorList>
    </citation>
    <scope>NUCLEOTIDE SEQUENCE</scope>
    <source>
        <strain evidence="1">ATCC 200398</strain>
    </source>
</reference>
<comment type="caution">
    <text evidence="1">The sequence shown here is derived from an EMBL/GenBank/DDBJ whole genome shotgun (WGS) entry which is preliminary data.</text>
</comment>
<name>A0ACB6QNE1_9PLEO</name>
<gene>
    <name evidence="1" type="ORF">BDR25DRAFT_231059</name>
</gene>
<evidence type="ECO:0000313" key="1">
    <source>
        <dbReference type="EMBL" id="KAF2468524.1"/>
    </source>
</evidence>
<proteinExistence type="predicted"/>